<accession>A0A6A6SWX4</accession>
<dbReference type="AlphaFoldDB" id="A0A6A6SWX4"/>
<dbReference type="GO" id="GO:0003712">
    <property type="term" value="F:transcription coregulator activity"/>
    <property type="evidence" value="ECO:0007669"/>
    <property type="project" value="InterPro"/>
</dbReference>
<gene>
    <name evidence="7" type="ORF">K491DRAFT_719683</name>
</gene>
<evidence type="ECO:0000313" key="7">
    <source>
        <dbReference type="EMBL" id="KAF2651567.1"/>
    </source>
</evidence>
<dbReference type="Pfam" id="PF06179">
    <property type="entry name" value="Med22"/>
    <property type="match status" value="1"/>
</dbReference>
<dbReference type="Gene3D" id="6.10.280.160">
    <property type="entry name" value="Mediator of RNA polymerase II transcription subunit 22"/>
    <property type="match status" value="1"/>
</dbReference>
<dbReference type="GO" id="GO:0016592">
    <property type="term" value="C:mediator complex"/>
    <property type="evidence" value="ECO:0007669"/>
    <property type="project" value="InterPro"/>
</dbReference>
<keyword evidence="3" id="KW-0805">Transcription regulation</keyword>
<evidence type="ECO:0000256" key="6">
    <source>
        <dbReference type="SAM" id="MobiDB-lite"/>
    </source>
</evidence>
<dbReference type="GO" id="GO:0006357">
    <property type="term" value="P:regulation of transcription by RNA polymerase II"/>
    <property type="evidence" value="ECO:0007669"/>
    <property type="project" value="InterPro"/>
</dbReference>
<evidence type="ECO:0000313" key="8">
    <source>
        <dbReference type="Proteomes" id="UP000799324"/>
    </source>
</evidence>
<organism evidence="7 8">
    <name type="scientific">Lophiostoma macrostomum CBS 122681</name>
    <dbReference type="NCBI Taxonomy" id="1314788"/>
    <lineage>
        <taxon>Eukaryota</taxon>
        <taxon>Fungi</taxon>
        <taxon>Dikarya</taxon>
        <taxon>Ascomycota</taxon>
        <taxon>Pezizomycotina</taxon>
        <taxon>Dothideomycetes</taxon>
        <taxon>Pleosporomycetidae</taxon>
        <taxon>Pleosporales</taxon>
        <taxon>Lophiostomataceae</taxon>
        <taxon>Lophiostoma</taxon>
    </lineage>
</organism>
<evidence type="ECO:0000256" key="4">
    <source>
        <dbReference type="ARBA" id="ARBA00023163"/>
    </source>
</evidence>
<evidence type="ECO:0000256" key="3">
    <source>
        <dbReference type="ARBA" id="ARBA00023015"/>
    </source>
</evidence>
<evidence type="ECO:0008006" key="9">
    <source>
        <dbReference type="Google" id="ProtNLM"/>
    </source>
</evidence>
<evidence type="ECO:0000256" key="5">
    <source>
        <dbReference type="ARBA" id="ARBA00023242"/>
    </source>
</evidence>
<dbReference type="EMBL" id="MU004422">
    <property type="protein sequence ID" value="KAF2651567.1"/>
    <property type="molecule type" value="Genomic_DNA"/>
</dbReference>
<proteinExistence type="inferred from homology"/>
<comment type="subcellular location">
    <subcellularLocation>
        <location evidence="1">Nucleus</location>
    </subcellularLocation>
</comment>
<keyword evidence="5" id="KW-0539">Nucleus</keyword>
<protein>
    <recommendedName>
        <fullName evidence="9">Mediator of RNA polymerase II transcription subunit 22</fullName>
    </recommendedName>
</protein>
<keyword evidence="8" id="KW-1185">Reference proteome</keyword>
<dbReference type="InterPro" id="IPR009332">
    <property type="entry name" value="Med22"/>
</dbReference>
<name>A0A6A6SWX4_9PLEO</name>
<evidence type="ECO:0000256" key="2">
    <source>
        <dbReference type="ARBA" id="ARBA00005942"/>
    </source>
</evidence>
<dbReference type="Proteomes" id="UP000799324">
    <property type="component" value="Unassembled WGS sequence"/>
</dbReference>
<feature type="compositionally biased region" description="Polar residues" evidence="6">
    <location>
        <begin position="122"/>
        <end position="139"/>
    </location>
</feature>
<feature type="region of interest" description="Disordered" evidence="6">
    <location>
        <begin position="112"/>
        <end position="139"/>
    </location>
</feature>
<evidence type="ECO:0000256" key="1">
    <source>
        <dbReference type="ARBA" id="ARBA00004123"/>
    </source>
</evidence>
<reference evidence="7" key="1">
    <citation type="journal article" date="2020" name="Stud. Mycol.">
        <title>101 Dothideomycetes genomes: a test case for predicting lifestyles and emergence of pathogens.</title>
        <authorList>
            <person name="Haridas S."/>
            <person name="Albert R."/>
            <person name="Binder M."/>
            <person name="Bloem J."/>
            <person name="Labutti K."/>
            <person name="Salamov A."/>
            <person name="Andreopoulos B."/>
            <person name="Baker S."/>
            <person name="Barry K."/>
            <person name="Bills G."/>
            <person name="Bluhm B."/>
            <person name="Cannon C."/>
            <person name="Castanera R."/>
            <person name="Culley D."/>
            <person name="Daum C."/>
            <person name="Ezra D."/>
            <person name="Gonzalez J."/>
            <person name="Henrissat B."/>
            <person name="Kuo A."/>
            <person name="Liang C."/>
            <person name="Lipzen A."/>
            <person name="Lutzoni F."/>
            <person name="Magnuson J."/>
            <person name="Mondo S."/>
            <person name="Nolan M."/>
            <person name="Ohm R."/>
            <person name="Pangilinan J."/>
            <person name="Park H.-J."/>
            <person name="Ramirez L."/>
            <person name="Alfaro M."/>
            <person name="Sun H."/>
            <person name="Tritt A."/>
            <person name="Yoshinaga Y."/>
            <person name="Zwiers L.-H."/>
            <person name="Turgeon B."/>
            <person name="Goodwin S."/>
            <person name="Spatafora J."/>
            <person name="Crous P."/>
            <person name="Grigoriev I."/>
        </authorList>
    </citation>
    <scope>NUCLEOTIDE SEQUENCE</scope>
    <source>
        <strain evidence="7">CBS 122681</strain>
    </source>
</reference>
<comment type="similarity">
    <text evidence="2">Belongs to the Mediator complex subunit 22 family.</text>
</comment>
<sequence>MDPSKRNAEALTRRLDTTCDELMRNHAHIISHAAIKEQTDYASTAQNELAITQGSMDLIKNAQDLSTLIRNLQELWLFGALDTLTDPADEAKDKDKALEIARLIEALARKGLSGQGEGGVQNGNTHGNRNGNQDGNAAA</sequence>
<dbReference type="OrthoDB" id="203279at2759"/>
<keyword evidence="4" id="KW-0804">Transcription</keyword>